<evidence type="ECO:0000256" key="1">
    <source>
        <dbReference type="SAM" id="Phobius"/>
    </source>
</evidence>
<reference evidence="2" key="1">
    <citation type="journal article" date="2012" name="Proc. Natl. Acad. Sci. U.S.A.">
        <title>Antigenic diversity is generated by distinct evolutionary mechanisms in African trypanosome species.</title>
        <authorList>
            <person name="Jackson A.P."/>
            <person name="Berry A."/>
            <person name="Aslett M."/>
            <person name="Allison H.C."/>
            <person name="Burton P."/>
            <person name="Vavrova-Anderson J."/>
            <person name="Brown R."/>
            <person name="Browne H."/>
            <person name="Corton N."/>
            <person name="Hauser H."/>
            <person name="Gamble J."/>
            <person name="Gilderthorp R."/>
            <person name="Marcello L."/>
            <person name="McQuillan J."/>
            <person name="Otto T.D."/>
            <person name="Quail M.A."/>
            <person name="Sanders M.J."/>
            <person name="van Tonder A."/>
            <person name="Ginger M.L."/>
            <person name="Field M.C."/>
            <person name="Barry J.D."/>
            <person name="Hertz-Fowler C."/>
            <person name="Berriman M."/>
        </authorList>
    </citation>
    <scope>NUCLEOTIDE SEQUENCE</scope>
    <source>
        <strain evidence="2">Y486</strain>
    </source>
</reference>
<name>G0U034_TRYVY</name>
<proteinExistence type="predicted"/>
<dbReference type="AlphaFoldDB" id="G0U034"/>
<organism evidence="2">
    <name type="scientific">Trypanosoma vivax (strain Y486)</name>
    <dbReference type="NCBI Taxonomy" id="1055687"/>
    <lineage>
        <taxon>Eukaryota</taxon>
        <taxon>Discoba</taxon>
        <taxon>Euglenozoa</taxon>
        <taxon>Kinetoplastea</taxon>
        <taxon>Metakinetoplastina</taxon>
        <taxon>Trypanosomatida</taxon>
        <taxon>Trypanosomatidae</taxon>
        <taxon>Trypanosoma</taxon>
        <taxon>Duttonella</taxon>
    </lineage>
</organism>
<protein>
    <submittedName>
        <fullName evidence="2">Uncharacterized protein</fullName>
    </submittedName>
</protein>
<keyword evidence="1" id="KW-1133">Transmembrane helix</keyword>
<accession>G0U034</accession>
<sequence>MVWNGPNTQVKRRYLFAPSLNLTSPHLPPRRCDRLCCVILTLTWEKEKRSLAVTFLALTFPLVVLIHQSFHYPPASTRTNAAPVTFSITLKQGGYNQETSGTGA</sequence>
<keyword evidence="1" id="KW-0812">Transmembrane</keyword>
<evidence type="ECO:0000313" key="2">
    <source>
        <dbReference type="EMBL" id="CCC49431.1"/>
    </source>
</evidence>
<dbReference type="EMBL" id="HE573024">
    <property type="protein sequence ID" value="CCC49431.1"/>
    <property type="molecule type" value="Genomic_DNA"/>
</dbReference>
<keyword evidence="1" id="KW-0472">Membrane</keyword>
<feature type="transmembrane region" description="Helical" evidence="1">
    <location>
        <begin position="51"/>
        <end position="70"/>
    </location>
</feature>
<gene>
    <name evidence="2" type="ORF">TVY486_0800390</name>
</gene>